<feature type="region of interest" description="Disordered" evidence="1">
    <location>
        <begin position="1"/>
        <end position="25"/>
    </location>
</feature>
<protein>
    <submittedName>
        <fullName evidence="2">Jg10651 protein</fullName>
    </submittedName>
</protein>
<dbReference type="Proteomes" id="UP000838756">
    <property type="component" value="Unassembled WGS sequence"/>
</dbReference>
<evidence type="ECO:0000313" key="2">
    <source>
        <dbReference type="EMBL" id="CAH2241483.1"/>
    </source>
</evidence>
<accession>A0A8S4RWT3</accession>
<organism evidence="2 3">
    <name type="scientific">Pararge aegeria aegeria</name>
    <dbReference type="NCBI Taxonomy" id="348720"/>
    <lineage>
        <taxon>Eukaryota</taxon>
        <taxon>Metazoa</taxon>
        <taxon>Ecdysozoa</taxon>
        <taxon>Arthropoda</taxon>
        <taxon>Hexapoda</taxon>
        <taxon>Insecta</taxon>
        <taxon>Pterygota</taxon>
        <taxon>Neoptera</taxon>
        <taxon>Endopterygota</taxon>
        <taxon>Lepidoptera</taxon>
        <taxon>Glossata</taxon>
        <taxon>Ditrysia</taxon>
        <taxon>Papilionoidea</taxon>
        <taxon>Nymphalidae</taxon>
        <taxon>Satyrinae</taxon>
        <taxon>Satyrini</taxon>
        <taxon>Parargina</taxon>
        <taxon>Pararge</taxon>
    </lineage>
</organism>
<evidence type="ECO:0000313" key="3">
    <source>
        <dbReference type="Proteomes" id="UP000838756"/>
    </source>
</evidence>
<evidence type="ECO:0000256" key="1">
    <source>
        <dbReference type="SAM" id="MobiDB-lite"/>
    </source>
</evidence>
<dbReference type="EMBL" id="CAKXAJ010025577">
    <property type="protein sequence ID" value="CAH2241483.1"/>
    <property type="molecule type" value="Genomic_DNA"/>
</dbReference>
<reference evidence="2" key="1">
    <citation type="submission" date="2022-03" db="EMBL/GenBank/DDBJ databases">
        <authorList>
            <person name="Lindestad O."/>
        </authorList>
    </citation>
    <scope>NUCLEOTIDE SEQUENCE</scope>
</reference>
<keyword evidence="3" id="KW-1185">Reference proteome</keyword>
<name>A0A8S4RWT3_9NEOP</name>
<gene>
    <name evidence="2" type="primary">jg10651</name>
    <name evidence="2" type="ORF">PAEG_LOCUS17919</name>
</gene>
<sequence>MSSALKSEGVSSQNSKSTAHDHAEDNGVASLKRKNFVKACELVSQKAYLNYAERFQLLYMPVCMDRDSCIHASTKPGKITEIPLKVTRLLNIEMEASNWCGALEVCIMSITPIQYLSDVVLKEIVEIMLNAHEDLSSGYTISQVLDKCELVLALNFSTHCPCLNTNIRKVYTNFLTSPMDSKDKTSSNRTQFGSEEGIVNFCLNRLEYEISADSSDGGLLDKTAETPEELRQTIKGLFYQKKQFEIFEMLDRTERINRLMAVLHSIVELIQFDLAIWQSILNSDHKKQLRGNKMLMAYILGQNNCLVTENCSRILKIFSYFIHLDYPEEHIKTMTLWLNAVMEVFFMDQPNANINYPSIGRSSIAVINEFYDIISDLPPKSIIKILERIKPAHIRHQISHHHSNNLLSSDEKETLRILIDFVKNTKWKDLPTNENLQQSTKKFKSY</sequence>
<proteinExistence type="predicted"/>
<dbReference type="OrthoDB" id="7454303at2759"/>
<feature type="compositionally biased region" description="Polar residues" evidence="1">
    <location>
        <begin position="1"/>
        <end position="17"/>
    </location>
</feature>
<comment type="caution">
    <text evidence="2">The sequence shown here is derived from an EMBL/GenBank/DDBJ whole genome shotgun (WGS) entry which is preliminary data.</text>
</comment>
<dbReference type="AlphaFoldDB" id="A0A8S4RWT3"/>